<gene>
    <name evidence="1" type="ORF">H9874_03940</name>
</gene>
<proteinExistence type="predicted"/>
<reference evidence="1" key="1">
    <citation type="journal article" date="2021" name="PeerJ">
        <title>Extensive microbial diversity within the chicken gut microbiome revealed by metagenomics and culture.</title>
        <authorList>
            <person name="Gilroy R."/>
            <person name="Ravi A."/>
            <person name="Getino M."/>
            <person name="Pursley I."/>
            <person name="Horton D.L."/>
            <person name="Alikhan N.F."/>
            <person name="Baker D."/>
            <person name="Gharbi K."/>
            <person name="Hall N."/>
            <person name="Watson M."/>
            <person name="Adriaenssens E.M."/>
            <person name="Foster-Nyarko E."/>
            <person name="Jarju S."/>
            <person name="Secka A."/>
            <person name="Antonio M."/>
            <person name="Oren A."/>
            <person name="Chaudhuri R.R."/>
            <person name="La Ragione R."/>
            <person name="Hildebrand F."/>
            <person name="Pallen M.J."/>
        </authorList>
    </citation>
    <scope>NUCLEOTIDE SEQUENCE</scope>
    <source>
        <strain evidence="1">ChiSxjej5B17-1746</strain>
    </source>
</reference>
<name>A0A9D1QZT3_9BACT</name>
<protein>
    <submittedName>
        <fullName evidence="1">Uncharacterized protein</fullName>
    </submittedName>
</protein>
<evidence type="ECO:0000313" key="1">
    <source>
        <dbReference type="EMBL" id="HIW78279.1"/>
    </source>
</evidence>
<comment type="caution">
    <text evidence="1">The sequence shown here is derived from an EMBL/GenBank/DDBJ whole genome shotgun (WGS) entry which is preliminary data.</text>
</comment>
<feature type="non-terminal residue" evidence="1">
    <location>
        <position position="1"/>
    </location>
</feature>
<dbReference type="Proteomes" id="UP000824264">
    <property type="component" value="Unassembled WGS sequence"/>
</dbReference>
<reference evidence="1" key="2">
    <citation type="submission" date="2021-04" db="EMBL/GenBank/DDBJ databases">
        <authorList>
            <person name="Gilroy R."/>
        </authorList>
    </citation>
    <scope>NUCLEOTIDE SEQUENCE</scope>
    <source>
        <strain evidence="1">ChiSxjej5B17-1746</strain>
    </source>
</reference>
<accession>A0A9D1QZT3</accession>
<dbReference type="EMBL" id="DXGI01000141">
    <property type="protein sequence ID" value="HIW78279.1"/>
    <property type="molecule type" value="Genomic_DNA"/>
</dbReference>
<evidence type="ECO:0000313" key="2">
    <source>
        <dbReference type="Proteomes" id="UP000824264"/>
    </source>
</evidence>
<sequence length="81" mass="9720">VLEALDRLQNEPGLYASMRGNGLRRAEAFTDAVLTEKWIGLLTEALRRNASERRNPVRRYLSYVFNRQRIRWETRRQGWRD</sequence>
<dbReference type="AlphaFoldDB" id="A0A9D1QZT3"/>
<organism evidence="1 2">
    <name type="scientific">Candidatus Bilophila faecipullorum</name>
    <dbReference type="NCBI Taxonomy" id="2838482"/>
    <lineage>
        <taxon>Bacteria</taxon>
        <taxon>Pseudomonadati</taxon>
        <taxon>Thermodesulfobacteriota</taxon>
        <taxon>Desulfovibrionia</taxon>
        <taxon>Desulfovibrionales</taxon>
        <taxon>Desulfovibrionaceae</taxon>
        <taxon>Bilophila</taxon>
    </lineage>
</organism>